<accession>A0A812MLP1</accession>
<dbReference type="InterPro" id="IPR051558">
    <property type="entry name" value="Metallophosphoesterase_PAP"/>
</dbReference>
<feature type="compositionally biased region" description="Basic and acidic residues" evidence="3">
    <location>
        <begin position="243"/>
        <end position="261"/>
    </location>
</feature>
<evidence type="ECO:0000256" key="1">
    <source>
        <dbReference type="ARBA" id="ARBA00022729"/>
    </source>
</evidence>
<protein>
    <submittedName>
        <fullName evidence="5">PAP7 protein</fullName>
    </submittedName>
</protein>
<evidence type="ECO:0000256" key="2">
    <source>
        <dbReference type="ARBA" id="ARBA00022801"/>
    </source>
</evidence>
<dbReference type="Gene3D" id="3.60.21.10">
    <property type="match status" value="1"/>
</dbReference>
<dbReference type="OrthoDB" id="436667at2759"/>
<dbReference type="SUPFAM" id="SSF56300">
    <property type="entry name" value="Metallo-dependent phosphatases"/>
    <property type="match status" value="1"/>
</dbReference>
<comment type="caution">
    <text evidence="5">The sequence shown here is derived from an EMBL/GenBank/DDBJ whole genome shotgun (WGS) entry which is preliminary data.</text>
</comment>
<dbReference type="Pfam" id="PF00149">
    <property type="entry name" value="Metallophos"/>
    <property type="match status" value="1"/>
</dbReference>
<dbReference type="PANTHER" id="PTHR10161">
    <property type="entry name" value="TARTRATE-RESISTANT ACID PHOSPHATASE TYPE 5"/>
    <property type="match status" value="1"/>
</dbReference>
<gene>
    <name evidence="5" type="primary">PAP7</name>
    <name evidence="5" type="ORF">SNEC2469_LOCUS6573</name>
</gene>
<dbReference type="InterPro" id="IPR029052">
    <property type="entry name" value="Metallo-depent_PP-like"/>
</dbReference>
<evidence type="ECO:0000313" key="5">
    <source>
        <dbReference type="EMBL" id="CAE7272928.1"/>
    </source>
</evidence>
<keyword evidence="6" id="KW-1185">Reference proteome</keyword>
<keyword evidence="2" id="KW-0378">Hydrolase</keyword>
<feature type="region of interest" description="Disordered" evidence="3">
    <location>
        <begin position="171"/>
        <end position="321"/>
    </location>
</feature>
<dbReference type="AlphaFoldDB" id="A0A812MLP1"/>
<name>A0A812MLP1_9DINO</name>
<evidence type="ECO:0000259" key="4">
    <source>
        <dbReference type="Pfam" id="PF00149"/>
    </source>
</evidence>
<keyword evidence="1" id="KW-0732">Signal</keyword>
<feature type="domain" description="Calcineurin-like phosphoesterase" evidence="4">
    <location>
        <begin position="345"/>
        <end position="599"/>
    </location>
</feature>
<evidence type="ECO:0000256" key="3">
    <source>
        <dbReference type="SAM" id="MobiDB-lite"/>
    </source>
</evidence>
<dbReference type="PANTHER" id="PTHR10161:SF14">
    <property type="entry name" value="TARTRATE-RESISTANT ACID PHOSPHATASE TYPE 5"/>
    <property type="match status" value="1"/>
</dbReference>
<dbReference type="GO" id="GO:0016787">
    <property type="term" value="F:hydrolase activity"/>
    <property type="evidence" value="ECO:0007669"/>
    <property type="project" value="UniProtKB-KW"/>
</dbReference>
<dbReference type="Proteomes" id="UP000601435">
    <property type="component" value="Unassembled WGS sequence"/>
</dbReference>
<feature type="compositionally biased region" description="Low complexity" evidence="3">
    <location>
        <begin position="296"/>
        <end position="310"/>
    </location>
</feature>
<dbReference type="InterPro" id="IPR004843">
    <property type="entry name" value="Calcineurin-like_PHP"/>
</dbReference>
<dbReference type="EMBL" id="CAJNJA010011464">
    <property type="protein sequence ID" value="CAE7272928.1"/>
    <property type="molecule type" value="Genomic_DNA"/>
</dbReference>
<evidence type="ECO:0000313" key="6">
    <source>
        <dbReference type="Proteomes" id="UP000601435"/>
    </source>
</evidence>
<reference evidence="5" key="1">
    <citation type="submission" date="2021-02" db="EMBL/GenBank/DDBJ databases">
        <authorList>
            <person name="Dougan E. K."/>
            <person name="Rhodes N."/>
            <person name="Thang M."/>
            <person name="Chan C."/>
        </authorList>
    </citation>
    <scope>NUCLEOTIDE SEQUENCE</scope>
</reference>
<organism evidence="5 6">
    <name type="scientific">Symbiodinium necroappetens</name>
    <dbReference type="NCBI Taxonomy" id="1628268"/>
    <lineage>
        <taxon>Eukaryota</taxon>
        <taxon>Sar</taxon>
        <taxon>Alveolata</taxon>
        <taxon>Dinophyceae</taxon>
        <taxon>Suessiales</taxon>
        <taxon>Symbiodiniaceae</taxon>
        <taxon>Symbiodinium</taxon>
    </lineage>
</organism>
<sequence>MDLQFVPEVKKALLATVPGGLRQADQEVLRSYYKLPRAALHGLVVSAEQEMSVLGESYVDPRLGPFAGMEPQETVSLFMHCLASGTVAIHAMATIPFAGNSQDEDEAQLLLQLESGNQADRIQASRRWHIPLALVVLLLFGSVAWFRHAPLAFGEAKGQDRPVIQEFSSGVSDYDQMPASDGASDYDPWSDATWEQDQRGEVVTRPGHQSAYRGYGDADEDWDGSFASDGDGDWADTSTSASDGDRDRADTSTSERGRDTAGTDDTSQDQDSDGDGMEGDISWEYWNRSHHQEESTTTPATATTTHVTVPPSGPLPATHTYSNNYASDNPLGIEMSRAGRDMSYFLILGDWGKAGGPGSCQKAVAAQLRAYAEKQALGSKKLLFIASVGDNFYWTGATPEAWDAVWSQPYGIQDPNSPVYQVPWLSVYGNHDYGNHDPYAFCPHKDESAQRTVINGQAYASHQLNFDKNPSRPWGTEMYWLPDYNYHYAIPSDAHADVEVIAVDTSARLNPEDVGGNPRGRASADALCGGRAVAQTFLNKTYEAGRRLVIERAKKNKAGTVLIIQHYPHFCPRDLFEDSLPASRKGKVKVLCAYGHVHDQKCDKKDESGMCLDILSGGGGGCCAPLINRAGFAAVHLDSGSGVAAVDVESPEVRLPEGSCAW</sequence>
<feature type="compositionally biased region" description="Acidic residues" evidence="3">
    <location>
        <begin position="266"/>
        <end position="278"/>
    </location>
</feature>
<proteinExistence type="predicted"/>